<protein>
    <submittedName>
        <fullName evidence="3">Uncharacterized protein</fullName>
    </submittedName>
</protein>
<reference evidence="3" key="1">
    <citation type="submission" date="2018-04" db="EMBL/GenBank/DDBJ databases">
        <title>Transcriptome assembly of Sipha flava.</title>
        <authorList>
            <person name="Scully E.D."/>
            <person name="Geib S.M."/>
            <person name="Palmer N.A."/>
            <person name="Koch K."/>
            <person name="Bradshaw J."/>
            <person name="Heng-Moss T."/>
            <person name="Sarath G."/>
        </authorList>
    </citation>
    <scope>NUCLEOTIDE SEQUENCE</scope>
</reference>
<evidence type="ECO:0000313" key="3">
    <source>
        <dbReference type="EMBL" id="MBY80008.1"/>
    </source>
</evidence>
<sequence length="168" mass="18903">MNASWHPRGTVSSCRATVSPGRSINASGPVRRPRSLKRCYPSPMQINTPPYGYRDSIRGVDKNEPDGSPSTPRCIVYSARHYVNNSTRLHNPARNINIHTNNIIHNYVVRVIKISLLLFGSVSSIATTVRCARNPVTRTDTREMKQLDYTFSVVTGFVIPGTRWVYRS</sequence>
<gene>
    <name evidence="3" type="ORF">g.115096</name>
</gene>
<feature type="region of interest" description="Disordered" evidence="1">
    <location>
        <begin position="1"/>
        <end position="70"/>
    </location>
</feature>
<proteinExistence type="predicted"/>
<feature type="transmembrane region" description="Helical" evidence="2">
    <location>
        <begin position="107"/>
        <end position="129"/>
    </location>
</feature>
<feature type="transmembrane region" description="Helical" evidence="2">
    <location>
        <begin position="149"/>
        <end position="166"/>
    </location>
</feature>
<keyword evidence="2" id="KW-0812">Transmembrane</keyword>
<dbReference type="AlphaFoldDB" id="A0A2S2QQL0"/>
<evidence type="ECO:0000256" key="1">
    <source>
        <dbReference type="SAM" id="MobiDB-lite"/>
    </source>
</evidence>
<name>A0A2S2QQL0_9HEMI</name>
<keyword evidence="2" id="KW-1133">Transmembrane helix</keyword>
<organism evidence="3">
    <name type="scientific">Sipha flava</name>
    <name type="common">yellow sugarcane aphid</name>
    <dbReference type="NCBI Taxonomy" id="143950"/>
    <lineage>
        <taxon>Eukaryota</taxon>
        <taxon>Metazoa</taxon>
        <taxon>Ecdysozoa</taxon>
        <taxon>Arthropoda</taxon>
        <taxon>Hexapoda</taxon>
        <taxon>Insecta</taxon>
        <taxon>Pterygota</taxon>
        <taxon>Neoptera</taxon>
        <taxon>Paraneoptera</taxon>
        <taxon>Hemiptera</taxon>
        <taxon>Sternorrhyncha</taxon>
        <taxon>Aphidomorpha</taxon>
        <taxon>Aphidoidea</taxon>
        <taxon>Aphididae</taxon>
        <taxon>Sipha</taxon>
    </lineage>
</organism>
<accession>A0A2S2QQL0</accession>
<feature type="compositionally biased region" description="Polar residues" evidence="1">
    <location>
        <begin position="10"/>
        <end position="26"/>
    </location>
</feature>
<feature type="compositionally biased region" description="Basic and acidic residues" evidence="1">
    <location>
        <begin position="55"/>
        <end position="65"/>
    </location>
</feature>
<evidence type="ECO:0000256" key="2">
    <source>
        <dbReference type="SAM" id="Phobius"/>
    </source>
</evidence>
<keyword evidence="2" id="KW-0472">Membrane</keyword>
<dbReference type="EMBL" id="GGMS01010805">
    <property type="protein sequence ID" value="MBY80008.1"/>
    <property type="molecule type" value="Transcribed_RNA"/>
</dbReference>